<dbReference type="EMBL" id="SGPL01000014">
    <property type="protein sequence ID" value="THH20790.1"/>
    <property type="molecule type" value="Genomic_DNA"/>
</dbReference>
<dbReference type="Proteomes" id="UP000310158">
    <property type="component" value="Unassembled WGS sequence"/>
</dbReference>
<keyword evidence="2" id="KW-1185">Reference proteome</keyword>
<comment type="caution">
    <text evidence="1">The sequence shown here is derived from an EMBL/GenBank/DDBJ whole genome shotgun (WGS) entry which is preliminary data.</text>
</comment>
<proteinExistence type="predicted"/>
<dbReference type="OrthoDB" id="544685at2759"/>
<name>A0A4S4MCL2_9AGAM</name>
<sequence length="631" mass="67905">MSEPDLPPTLLSVLQSFTSSERLSTSITPFSSRPIHPFSSSAEQTVSYLNDLIETTGHLVHSTNVHLNAPTFNSKTVSLLRQQTVAQHGLHLNSHYVRQTLAVLRERAPYGEDVPLEKGLIADWCIERISQWGAEVGMEAFPEADTSGRRTLVLGGKVLVLDVEFALQPFVDIVGVRTSYAVPNGAPGGTAKGSVSLDGFLTDVLSAWVREVQRLAQKQVNATAGIEAGTGVNGVDATTAALGKEVLKSFGYLMRLDQLASIEGDPGIRWFSDIDALGASLEGFAKVEAQAVASSLSLREAPLDIFLLRGHALPLPYLTSPSLSLLIHLSPRTYLSLLRNLSAPDLPSPSLPAISLPFSHLRRLLASRTPLTGATFATLSIRPLKTQLRPPAASGLPLLSNRPSFPLISAAAAFDYAFPIPQGVGPDEQCVWVLDFTASGRKRGVVMSQSRMGGIEAIVNPLSAINHMSGGGMITYISPTGAHPPLHLNLAAPEERGFLLEQVQVHNMTEVWAILEIVREQCWLNEILLGYEWSTEGLLTVSQENVNTEPPTENELQAILDGTFAPLKIPVNVYLPTTFGSTTDGLFDSGLPAPSRPLPRVVMTSPERPPISGLVQVTVTYDATRPRGGRG</sequence>
<gene>
    <name evidence="1" type="ORF">EW146_g649</name>
</gene>
<evidence type="ECO:0000313" key="2">
    <source>
        <dbReference type="Proteomes" id="UP000310158"/>
    </source>
</evidence>
<protein>
    <submittedName>
        <fullName evidence="1">Uncharacterized protein</fullName>
    </submittedName>
</protein>
<organism evidence="1 2">
    <name type="scientific">Bondarzewia mesenterica</name>
    <dbReference type="NCBI Taxonomy" id="1095465"/>
    <lineage>
        <taxon>Eukaryota</taxon>
        <taxon>Fungi</taxon>
        <taxon>Dikarya</taxon>
        <taxon>Basidiomycota</taxon>
        <taxon>Agaricomycotina</taxon>
        <taxon>Agaricomycetes</taxon>
        <taxon>Russulales</taxon>
        <taxon>Bondarzewiaceae</taxon>
        <taxon>Bondarzewia</taxon>
    </lineage>
</organism>
<dbReference type="AlphaFoldDB" id="A0A4S4MCL2"/>
<accession>A0A4S4MCL2</accession>
<evidence type="ECO:0000313" key="1">
    <source>
        <dbReference type="EMBL" id="THH20790.1"/>
    </source>
</evidence>
<reference evidence="1 2" key="1">
    <citation type="submission" date="2019-02" db="EMBL/GenBank/DDBJ databases">
        <title>Genome sequencing of the rare red list fungi Bondarzewia mesenterica.</title>
        <authorList>
            <person name="Buettner E."/>
            <person name="Kellner H."/>
        </authorList>
    </citation>
    <scope>NUCLEOTIDE SEQUENCE [LARGE SCALE GENOMIC DNA]</scope>
    <source>
        <strain evidence="1 2">DSM 108281</strain>
    </source>
</reference>